<evidence type="ECO:0000256" key="4">
    <source>
        <dbReference type="ARBA" id="ARBA00022750"/>
    </source>
</evidence>
<evidence type="ECO:0000313" key="9">
    <source>
        <dbReference type="EMBL" id="KAG5461242.1"/>
    </source>
</evidence>
<dbReference type="Gene3D" id="2.40.70.10">
    <property type="entry name" value="Acid Proteases"/>
    <property type="match status" value="2"/>
</dbReference>
<feature type="compositionally biased region" description="Low complexity" evidence="7">
    <location>
        <begin position="60"/>
        <end position="71"/>
    </location>
</feature>
<evidence type="ECO:0000256" key="5">
    <source>
        <dbReference type="ARBA" id="ARBA00022801"/>
    </source>
</evidence>
<dbReference type="EMBL" id="JAEFCI010003957">
    <property type="protein sequence ID" value="KAG5461242.1"/>
    <property type="molecule type" value="Genomic_DNA"/>
</dbReference>
<feature type="domain" description="Peptidase A1" evidence="8">
    <location>
        <begin position="180"/>
        <end position="501"/>
    </location>
</feature>
<keyword evidence="3" id="KW-0732">Signal</keyword>
<evidence type="ECO:0000256" key="1">
    <source>
        <dbReference type="ARBA" id="ARBA00007447"/>
    </source>
</evidence>
<feature type="non-terminal residue" evidence="9">
    <location>
        <position position="501"/>
    </location>
</feature>
<dbReference type="AlphaFoldDB" id="A0A8H8DKK9"/>
<feature type="compositionally biased region" description="Gly residues" evidence="7">
    <location>
        <begin position="92"/>
        <end position="105"/>
    </location>
</feature>
<dbReference type="GO" id="GO:0006508">
    <property type="term" value="P:proteolysis"/>
    <property type="evidence" value="ECO:0007669"/>
    <property type="project" value="UniProtKB-KW"/>
</dbReference>
<proteinExistence type="inferred from homology"/>
<comment type="similarity">
    <text evidence="1">Belongs to the peptidase A1 family.</text>
</comment>
<evidence type="ECO:0000259" key="8">
    <source>
        <dbReference type="PROSITE" id="PS51767"/>
    </source>
</evidence>
<gene>
    <name evidence="9" type="ORF">BJ554DRAFT_6593</name>
</gene>
<feature type="compositionally biased region" description="Basic residues" evidence="7">
    <location>
        <begin position="72"/>
        <end position="84"/>
    </location>
</feature>
<dbReference type="InterPro" id="IPR021109">
    <property type="entry name" value="Peptidase_aspartic_dom_sf"/>
</dbReference>
<dbReference type="PANTHER" id="PTHR47965:SF12">
    <property type="entry name" value="ASPARTIC PROTEINASE 3-RELATED"/>
    <property type="match status" value="1"/>
</dbReference>
<name>A0A8H8DKK9_9FUNG</name>
<dbReference type="InterPro" id="IPR033121">
    <property type="entry name" value="PEPTIDASE_A1"/>
</dbReference>
<feature type="compositionally biased region" description="Low complexity" evidence="7">
    <location>
        <begin position="16"/>
        <end position="27"/>
    </location>
</feature>
<evidence type="ECO:0000256" key="7">
    <source>
        <dbReference type="SAM" id="MobiDB-lite"/>
    </source>
</evidence>
<feature type="region of interest" description="Disordered" evidence="7">
    <location>
        <begin position="1"/>
        <end position="105"/>
    </location>
</feature>
<evidence type="ECO:0000313" key="10">
    <source>
        <dbReference type="Proteomes" id="UP000673691"/>
    </source>
</evidence>
<dbReference type="PROSITE" id="PS00141">
    <property type="entry name" value="ASP_PROTEASE"/>
    <property type="match status" value="1"/>
</dbReference>
<keyword evidence="5" id="KW-0378">Hydrolase</keyword>
<dbReference type="PANTHER" id="PTHR47965">
    <property type="entry name" value="ASPARTYL PROTEASE-RELATED"/>
    <property type="match status" value="1"/>
</dbReference>
<dbReference type="InterPro" id="IPR001969">
    <property type="entry name" value="Aspartic_peptidase_AS"/>
</dbReference>
<keyword evidence="10" id="KW-1185">Reference proteome</keyword>
<evidence type="ECO:0000256" key="3">
    <source>
        <dbReference type="ARBA" id="ARBA00022729"/>
    </source>
</evidence>
<dbReference type="Proteomes" id="UP000673691">
    <property type="component" value="Unassembled WGS sequence"/>
</dbReference>
<keyword evidence="2" id="KW-0645">Protease</keyword>
<keyword evidence="6" id="KW-0865">Zymogen</keyword>
<reference evidence="9 10" key="1">
    <citation type="journal article" name="Sci. Rep.">
        <title>Genome-scale phylogenetic analyses confirm Olpidium as the closest living zoosporic fungus to the non-flagellated, terrestrial fungi.</title>
        <authorList>
            <person name="Chang Y."/>
            <person name="Rochon D."/>
            <person name="Sekimoto S."/>
            <person name="Wang Y."/>
            <person name="Chovatia M."/>
            <person name="Sandor L."/>
            <person name="Salamov A."/>
            <person name="Grigoriev I.V."/>
            <person name="Stajich J.E."/>
            <person name="Spatafora J.W."/>
        </authorList>
    </citation>
    <scope>NUCLEOTIDE SEQUENCE [LARGE SCALE GENOMIC DNA]</scope>
    <source>
        <strain evidence="9">S191</strain>
    </source>
</reference>
<dbReference type="Pfam" id="PF00026">
    <property type="entry name" value="Asp"/>
    <property type="match status" value="2"/>
</dbReference>
<sequence>MAATAKAEPKADAEARGAAAVEGVAEARGARRRAEPKRDGGDGGRRRRSRSAGRGDGAGEVRATVAAAGCAARRRATRRRRRRMRDGEGEVRGGGGGGLRGGGGEEWLRAIPKDRIAAFLEVERACGQARTATVAFADWDFRLYLKFLLQVTPTLCTETESAFSGNKRAVPAEVVKAAKVMADSRLGHEGFEVILDTGSSHLAVAAEGCGGCDNLTRPLYPPAGAAGGAEVTVRYGAGSLSSMWSGRYLSDVVSFPGAAATEEEAAAMGAPLAKTGVLVDAAAILEEAGFFQDSCPLAQGIWGTAYRALTATASPTAIDRLVLSGVPDGFAVEICRPKTPHVPGWPDAASAGGGAGKTGNFWLGGIDSSRASAAFAWMPITEQKWYTVPAESFAVNGAEVAGMTRLDAAKCAVDSGTTDMHMSTKVTATERNVAALTAAIRSSNVLTFAAGVPIDYQDKFWSQDLMLQLPDDKFSFNPDNVTLAVVVSGAHFEIDLRNLIH</sequence>
<dbReference type="GO" id="GO:0004190">
    <property type="term" value="F:aspartic-type endopeptidase activity"/>
    <property type="evidence" value="ECO:0007669"/>
    <property type="project" value="UniProtKB-KW"/>
</dbReference>
<dbReference type="PROSITE" id="PS51767">
    <property type="entry name" value="PEPTIDASE_A1"/>
    <property type="match status" value="1"/>
</dbReference>
<evidence type="ECO:0000256" key="6">
    <source>
        <dbReference type="ARBA" id="ARBA00023145"/>
    </source>
</evidence>
<dbReference type="OrthoDB" id="2747330at2759"/>
<accession>A0A8H8DKK9</accession>
<comment type="caution">
    <text evidence="9">The sequence shown here is derived from an EMBL/GenBank/DDBJ whole genome shotgun (WGS) entry which is preliminary data.</text>
</comment>
<dbReference type="InterPro" id="IPR001461">
    <property type="entry name" value="Aspartic_peptidase_A1"/>
</dbReference>
<dbReference type="InterPro" id="IPR034164">
    <property type="entry name" value="Pepsin-like_dom"/>
</dbReference>
<evidence type="ECO:0000256" key="2">
    <source>
        <dbReference type="ARBA" id="ARBA00022670"/>
    </source>
</evidence>
<keyword evidence="4" id="KW-0064">Aspartyl protease</keyword>
<organism evidence="9 10">
    <name type="scientific">Olpidium bornovanus</name>
    <dbReference type="NCBI Taxonomy" id="278681"/>
    <lineage>
        <taxon>Eukaryota</taxon>
        <taxon>Fungi</taxon>
        <taxon>Fungi incertae sedis</taxon>
        <taxon>Olpidiomycota</taxon>
        <taxon>Olpidiomycotina</taxon>
        <taxon>Olpidiomycetes</taxon>
        <taxon>Olpidiales</taxon>
        <taxon>Olpidiaceae</taxon>
        <taxon>Olpidium</taxon>
    </lineage>
</organism>
<dbReference type="SUPFAM" id="SSF50630">
    <property type="entry name" value="Acid proteases"/>
    <property type="match status" value="1"/>
</dbReference>
<dbReference type="CDD" id="cd05471">
    <property type="entry name" value="pepsin_like"/>
    <property type="match status" value="1"/>
</dbReference>
<feature type="compositionally biased region" description="Basic and acidic residues" evidence="7">
    <location>
        <begin position="28"/>
        <end position="44"/>
    </location>
</feature>
<protein>
    <submittedName>
        <fullName evidence="9">Aspartic peptidase domain-containing protein</fullName>
    </submittedName>
</protein>